<accession>A0A7J8ILC0</accession>
<dbReference type="Proteomes" id="UP000593571">
    <property type="component" value="Unassembled WGS sequence"/>
</dbReference>
<evidence type="ECO:0000256" key="1">
    <source>
        <dbReference type="SAM" id="MobiDB-lite"/>
    </source>
</evidence>
<comment type="caution">
    <text evidence="2">The sequence shown here is derived from an EMBL/GenBank/DDBJ whole genome shotgun (WGS) entry which is preliminary data.</text>
</comment>
<feature type="region of interest" description="Disordered" evidence="1">
    <location>
        <begin position="96"/>
        <end position="119"/>
    </location>
</feature>
<dbReference type="EMBL" id="JACASE010000003">
    <property type="protein sequence ID" value="KAF6485446.1"/>
    <property type="molecule type" value="Genomic_DNA"/>
</dbReference>
<feature type="compositionally biased region" description="Basic and acidic residues" evidence="1">
    <location>
        <begin position="7"/>
        <end position="16"/>
    </location>
</feature>
<dbReference type="AlphaFoldDB" id="A0A7J8ILC0"/>
<gene>
    <name evidence="2" type="ORF">HJG63_010644</name>
</gene>
<reference evidence="2 3" key="1">
    <citation type="journal article" date="2020" name="Nature">
        <title>Six reference-quality genomes reveal evolution of bat adaptations.</title>
        <authorList>
            <person name="Jebb D."/>
            <person name="Huang Z."/>
            <person name="Pippel M."/>
            <person name="Hughes G.M."/>
            <person name="Lavrichenko K."/>
            <person name="Devanna P."/>
            <person name="Winkler S."/>
            <person name="Jermiin L.S."/>
            <person name="Skirmuntt E.C."/>
            <person name="Katzourakis A."/>
            <person name="Burkitt-Gray L."/>
            <person name="Ray D.A."/>
            <person name="Sullivan K.A.M."/>
            <person name="Roscito J.G."/>
            <person name="Kirilenko B.M."/>
            <person name="Davalos L.M."/>
            <person name="Corthals A.P."/>
            <person name="Power M.L."/>
            <person name="Jones G."/>
            <person name="Ransome R.D."/>
            <person name="Dechmann D.K.N."/>
            <person name="Locatelli A.G."/>
            <person name="Puechmaille S.J."/>
            <person name="Fedrigo O."/>
            <person name="Jarvis E.D."/>
            <person name="Hiller M."/>
            <person name="Vernes S.C."/>
            <person name="Myers E.W."/>
            <person name="Teeling E.C."/>
        </authorList>
    </citation>
    <scope>NUCLEOTIDE SEQUENCE [LARGE SCALE GENOMIC DNA]</scope>
    <source>
        <strain evidence="2">MRouAeg1</strain>
        <tissue evidence="2">Muscle</tissue>
    </source>
</reference>
<evidence type="ECO:0000313" key="2">
    <source>
        <dbReference type="EMBL" id="KAF6485446.1"/>
    </source>
</evidence>
<proteinExistence type="predicted"/>
<sequence length="141" mass="15672">MNFGGHKASDNSHLPEAKPTYCHYPQGPTQPGDWPSPLLHSGLRSPSWLHFLSFHPYSPLHLSLLWNVSSRRVVPIPGPIARGPWGLQAQLVETGLPSPSPTPWPPTLHQEGTTGEQRQHWNREMPGNAFSVHSLSHSCQE</sequence>
<keyword evidence="3" id="KW-1185">Reference proteome</keyword>
<organism evidence="2 3">
    <name type="scientific">Rousettus aegyptiacus</name>
    <name type="common">Egyptian fruit bat</name>
    <name type="synonym">Pteropus aegyptiacus</name>
    <dbReference type="NCBI Taxonomy" id="9407"/>
    <lineage>
        <taxon>Eukaryota</taxon>
        <taxon>Metazoa</taxon>
        <taxon>Chordata</taxon>
        <taxon>Craniata</taxon>
        <taxon>Vertebrata</taxon>
        <taxon>Euteleostomi</taxon>
        <taxon>Mammalia</taxon>
        <taxon>Eutheria</taxon>
        <taxon>Laurasiatheria</taxon>
        <taxon>Chiroptera</taxon>
        <taxon>Yinpterochiroptera</taxon>
        <taxon>Pteropodoidea</taxon>
        <taxon>Pteropodidae</taxon>
        <taxon>Rousettinae</taxon>
        <taxon>Rousettus</taxon>
    </lineage>
</organism>
<feature type="region of interest" description="Disordered" evidence="1">
    <location>
        <begin position="1"/>
        <end position="37"/>
    </location>
</feature>
<name>A0A7J8ILC0_ROUAE</name>
<evidence type="ECO:0000313" key="3">
    <source>
        <dbReference type="Proteomes" id="UP000593571"/>
    </source>
</evidence>
<protein>
    <submittedName>
        <fullName evidence="2">Uncharacterized protein</fullName>
    </submittedName>
</protein>